<gene>
    <name evidence="2" type="ORF">EIN_162210</name>
</gene>
<dbReference type="AlphaFoldDB" id="A0A0A1U1U3"/>
<dbReference type="Gene3D" id="2.60.200.20">
    <property type="match status" value="1"/>
</dbReference>
<dbReference type="OrthoDB" id="29177at2759"/>
<dbReference type="InterPro" id="IPR008984">
    <property type="entry name" value="SMAD_FHA_dom_sf"/>
</dbReference>
<dbReference type="CDD" id="cd00060">
    <property type="entry name" value="FHA"/>
    <property type="match status" value="1"/>
</dbReference>
<reference evidence="2 3" key="1">
    <citation type="submission" date="2012-10" db="EMBL/GenBank/DDBJ databases">
        <authorList>
            <person name="Zafar N."/>
            <person name="Inman J."/>
            <person name="Hall N."/>
            <person name="Lorenzi H."/>
            <person name="Caler E."/>
        </authorList>
    </citation>
    <scope>NUCLEOTIDE SEQUENCE [LARGE SCALE GENOMIC DNA]</scope>
    <source>
        <strain evidence="2 3">IP1</strain>
    </source>
</reference>
<dbReference type="VEuPathDB" id="AmoebaDB:EIN_162210"/>
<feature type="coiled-coil region" evidence="1">
    <location>
        <begin position="126"/>
        <end position="153"/>
    </location>
</feature>
<dbReference type="GeneID" id="14885547"/>
<dbReference type="Proteomes" id="UP000014680">
    <property type="component" value="Unassembled WGS sequence"/>
</dbReference>
<accession>A0A0A1U1U3</accession>
<dbReference type="EMBL" id="KB206960">
    <property type="protein sequence ID" value="ELP86587.1"/>
    <property type="molecule type" value="Genomic_DNA"/>
</dbReference>
<evidence type="ECO:0000313" key="3">
    <source>
        <dbReference type="Proteomes" id="UP000014680"/>
    </source>
</evidence>
<dbReference type="SUPFAM" id="SSF49879">
    <property type="entry name" value="SMAD/FHA domain"/>
    <property type="match status" value="1"/>
</dbReference>
<sequence>MERGYCCKISRFSSPTSENSLYIRPNKIYQLGSDKSSAIQLDDANGVVCTFTCDKEANVVMDVNPNTTETIKINNKVVPNKNRLNHLDVISVGGGRLQFFSFFNNGKVKMNIGVLHRFLIFKYPHFKEELNTIEAHTQNMREYRKALKSLFDALDKKDKDRVNKFREVLRTVLTIIMDDNPPGKLQLECLKCGFDTRYNIQKTPSMPKSAVVSVNTLGTPLDTNLELPTTEKKSVTSESSAAPTRNSIAFNFFEQKDKSMMVDTNASVLLNFDNIDDGDEYEEFKNKTQLPKMPKDIN</sequence>
<protein>
    <recommendedName>
        <fullName evidence="4">FHA domain-containing protein</fullName>
    </recommendedName>
</protein>
<dbReference type="OMA" id="NTIEAHT"/>
<evidence type="ECO:0000256" key="1">
    <source>
        <dbReference type="SAM" id="Coils"/>
    </source>
</evidence>
<dbReference type="KEGG" id="eiv:EIN_162210"/>
<name>A0A0A1U1U3_ENTIV</name>
<keyword evidence="1" id="KW-0175">Coiled coil</keyword>
<dbReference type="RefSeq" id="XP_004185933.1">
    <property type="nucleotide sequence ID" value="XM_004185885.1"/>
</dbReference>
<evidence type="ECO:0008006" key="4">
    <source>
        <dbReference type="Google" id="ProtNLM"/>
    </source>
</evidence>
<proteinExistence type="predicted"/>
<evidence type="ECO:0000313" key="2">
    <source>
        <dbReference type="EMBL" id="ELP86587.1"/>
    </source>
</evidence>
<keyword evidence="3" id="KW-1185">Reference proteome</keyword>
<organism evidence="2 3">
    <name type="scientific">Entamoeba invadens IP1</name>
    <dbReference type="NCBI Taxonomy" id="370355"/>
    <lineage>
        <taxon>Eukaryota</taxon>
        <taxon>Amoebozoa</taxon>
        <taxon>Evosea</taxon>
        <taxon>Archamoebae</taxon>
        <taxon>Mastigamoebida</taxon>
        <taxon>Entamoebidae</taxon>
        <taxon>Entamoeba</taxon>
    </lineage>
</organism>